<dbReference type="InterPro" id="IPR019734">
    <property type="entry name" value="TPR_rpt"/>
</dbReference>
<dbReference type="AlphaFoldDB" id="A0A813UV09"/>
<dbReference type="SUPFAM" id="SSF48452">
    <property type="entry name" value="TPR-like"/>
    <property type="match status" value="1"/>
</dbReference>
<evidence type="ECO:0000256" key="2">
    <source>
        <dbReference type="ARBA" id="ARBA00022803"/>
    </source>
</evidence>
<feature type="repeat" description="TPR" evidence="3">
    <location>
        <begin position="598"/>
        <end position="631"/>
    </location>
</feature>
<comment type="caution">
    <text evidence="5">The sequence shown here is derived from an EMBL/GenBank/DDBJ whole genome shotgun (WGS) entry which is preliminary data.</text>
</comment>
<proteinExistence type="predicted"/>
<dbReference type="PROSITE" id="PS51996">
    <property type="entry name" value="TR_MART"/>
    <property type="match status" value="1"/>
</dbReference>
<evidence type="ECO:0000256" key="1">
    <source>
        <dbReference type="ARBA" id="ARBA00022737"/>
    </source>
</evidence>
<evidence type="ECO:0000313" key="9">
    <source>
        <dbReference type="Proteomes" id="UP000663829"/>
    </source>
</evidence>
<dbReference type="EMBL" id="CAJOBC010000694">
    <property type="protein sequence ID" value="CAF3615697.1"/>
    <property type="molecule type" value="Genomic_DNA"/>
</dbReference>
<dbReference type="Pfam" id="PF13176">
    <property type="entry name" value="TPR_7"/>
    <property type="match status" value="1"/>
</dbReference>
<evidence type="ECO:0000256" key="3">
    <source>
        <dbReference type="PROSITE-ProRule" id="PRU00339"/>
    </source>
</evidence>
<gene>
    <name evidence="5" type="ORF">GPM918_LOCUS4938</name>
    <name evidence="6" type="ORF">OVA965_LOCUS17005</name>
    <name evidence="7" type="ORF">SRO942_LOCUS4939</name>
    <name evidence="8" type="ORF">TMI583_LOCUS17016</name>
</gene>
<dbReference type="PROSITE" id="PS50293">
    <property type="entry name" value="TPR_REGION"/>
    <property type="match status" value="1"/>
</dbReference>
<dbReference type="EMBL" id="CAJNOQ010000694">
    <property type="protein sequence ID" value="CAF0828725.1"/>
    <property type="molecule type" value="Genomic_DNA"/>
</dbReference>
<dbReference type="Gene3D" id="1.25.40.10">
    <property type="entry name" value="Tetratricopeptide repeat domain"/>
    <property type="match status" value="2"/>
</dbReference>
<sequence length="654" mass="75507">MSKKTTIKPSTAAGCNKNSVLAAAATTTQASVQKLSVNLETHACLWLDQDVNSTQDNLETQQQLRKIINYMQTFDDLEKCEDYIRQAKNEKIVLIVSGRFGKEIIPRLHDLAQFSACYIYCGNKAANDKWAKAYPKVKGIFVHRDKLICEISTDQVARSKIEDTNVSISIFTRLDNAKDAQQNLQSKKAVFLWFQLFIEVLLRMHHKSSAKTEMIAICKKYYQGNTDEEKLIQEFEQNYKPENSVWWYTKESCLYRILNKALRSQDFDMIFALRFFITDISTQLKKEHNRFIRSTIHREPIIRVYRGQGISTDELNLMKDNIGEFISMNSFLSTSKNRTTALDFVQTISITQDMQRILFEIDIDTRLPTVPFAAIKHLSCYSDENEILIMLGAIFRINKLGFNENHRVWLAVVSLSSEDDYDLNETFVYMKEKIGDETNFDSLGKILIHMGEYEKSYKYYQQLLQESQLTVASSYVGLGASARRIGDYPLALSYYKTALEMRENILPSDHPEVADCYGRIGVVNWKIKDYDKALYNCEKALNIQQKSLHSNHIDIAGTYHTMGVVYDDKGDYNSALKYYNKALQIRLVSLPSNHPDIAGMYNDIGCLYEHTSDYKQALQNYQKSLDMKRKILPPSHPEISRTENNIRNIKDKLK</sequence>
<feature type="repeat" description="TPR" evidence="3">
    <location>
        <begin position="472"/>
        <end position="505"/>
    </location>
</feature>
<organism evidence="5 9">
    <name type="scientific">Didymodactylos carnosus</name>
    <dbReference type="NCBI Taxonomy" id="1234261"/>
    <lineage>
        <taxon>Eukaryota</taxon>
        <taxon>Metazoa</taxon>
        <taxon>Spiralia</taxon>
        <taxon>Gnathifera</taxon>
        <taxon>Rotifera</taxon>
        <taxon>Eurotatoria</taxon>
        <taxon>Bdelloidea</taxon>
        <taxon>Philodinida</taxon>
        <taxon>Philodinidae</taxon>
        <taxon>Didymodactylos</taxon>
    </lineage>
</organism>
<accession>A0A813UV09</accession>
<dbReference type="SUPFAM" id="SSF56399">
    <property type="entry name" value="ADP-ribosylation"/>
    <property type="match status" value="1"/>
</dbReference>
<dbReference type="Proteomes" id="UP000677228">
    <property type="component" value="Unassembled WGS sequence"/>
</dbReference>
<keyword evidence="2 3" id="KW-0802">TPR repeat</keyword>
<feature type="region of interest" description="Disordered" evidence="4">
    <location>
        <begin position="633"/>
        <end position="654"/>
    </location>
</feature>
<dbReference type="EMBL" id="CAJOBA010008053">
    <property type="protein sequence ID" value="CAF3819038.1"/>
    <property type="molecule type" value="Genomic_DNA"/>
</dbReference>
<dbReference type="SMART" id="SM00028">
    <property type="entry name" value="TPR"/>
    <property type="match status" value="5"/>
</dbReference>
<dbReference type="Pfam" id="PF13424">
    <property type="entry name" value="TPR_12"/>
    <property type="match status" value="2"/>
</dbReference>
<dbReference type="Proteomes" id="UP000681722">
    <property type="component" value="Unassembled WGS sequence"/>
</dbReference>
<dbReference type="InterPro" id="IPR011990">
    <property type="entry name" value="TPR-like_helical_dom_sf"/>
</dbReference>
<dbReference type="Proteomes" id="UP000682733">
    <property type="component" value="Unassembled WGS sequence"/>
</dbReference>
<keyword evidence="9" id="KW-1185">Reference proteome</keyword>
<feature type="repeat" description="TPR" evidence="3">
    <location>
        <begin position="514"/>
        <end position="547"/>
    </location>
</feature>
<reference evidence="5" key="1">
    <citation type="submission" date="2021-02" db="EMBL/GenBank/DDBJ databases">
        <authorList>
            <person name="Nowell W R."/>
        </authorList>
    </citation>
    <scope>NUCLEOTIDE SEQUENCE</scope>
</reference>
<dbReference type="PROSITE" id="PS50005">
    <property type="entry name" value="TPR"/>
    <property type="match status" value="4"/>
</dbReference>
<evidence type="ECO:0000313" key="6">
    <source>
        <dbReference type="EMBL" id="CAF1052369.1"/>
    </source>
</evidence>
<dbReference type="EMBL" id="CAJNOK010008039">
    <property type="protein sequence ID" value="CAF1052369.1"/>
    <property type="molecule type" value="Genomic_DNA"/>
</dbReference>
<dbReference type="OrthoDB" id="10029220at2759"/>
<evidence type="ECO:0000313" key="7">
    <source>
        <dbReference type="EMBL" id="CAF3615697.1"/>
    </source>
</evidence>
<evidence type="ECO:0000256" key="4">
    <source>
        <dbReference type="SAM" id="MobiDB-lite"/>
    </source>
</evidence>
<protein>
    <submittedName>
        <fullName evidence="5">Uncharacterized protein</fullName>
    </submittedName>
</protein>
<keyword evidence="1" id="KW-0677">Repeat</keyword>
<evidence type="ECO:0000313" key="5">
    <source>
        <dbReference type="EMBL" id="CAF0828725.1"/>
    </source>
</evidence>
<evidence type="ECO:0000313" key="8">
    <source>
        <dbReference type="EMBL" id="CAF3819038.1"/>
    </source>
</evidence>
<dbReference type="Gene3D" id="3.90.176.10">
    <property type="entry name" value="Toxin ADP-ribosyltransferase, Chain A, domain 1"/>
    <property type="match status" value="1"/>
</dbReference>
<dbReference type="Proteomes" id="UP000663829">
    <property type="component" value="Unassembled WGS sequence"/>
</dbReference>
<dbReference type="PANTHER" id="PTHR45641">
    <property type="entry name" value="TETRATRICOPEPTIDE REPEAT PROTEIN (AFU_ORTHOLOGUE AFUA_6G03870)"/>
    <property type="match status" value="1"/>
</dbReference>
<feature type="repeat" description="TPR" evidence="3">
    <location>
        <begin position="556"/>
        <end position="589"/>
    </location>
</feature>
<dbReference type="PANTHER" id="PTHR45641:SF1">
    <property type="entry name" value="AAA+ ATPASE DOMAIN-CONTAINING PROTEIN"/>
    <property type="match status" value="1"/>
</dbReference>
<name>A0A813UV09_9BILA</name>